<dbReference type="InterPro" id="IPR001647">
    <property type="entry name" value="HTH_TetR"/>
</dbReference>
<dbReference type="InterPro" id="IPR009057">
    <property type="entry name" value="Homeodomain-like_sf"/>
</dbReference>
<gene>
    <name evidence="4" type="ORF">C884_00309</name>
</gene>
<dbReference type="InterPro" id="IPR041479">
    <property type="entry name" value="TetR_CgmR_C"/>
</dbReference>
<dbReference type="Proteomes" id="UP000009877">
    <property type="component" value="Unassembled WGS sequence"/>
</dbReference>
<dbReference type="EMBL" id="ANHZ02000011">
    <property type="protein sequence ID" value="EME36635.1"/>
    <property type="molecule type" value="Genomic_DNA"/>
</dbReference>
<proteinExistence type="predicted"/>
<reference evidence="4 5" key="1">
    <citation type="journal article" date="2014" name="Genome Announc.">
        <title>Draft Genome Sequence of Kocuria palustris PEL.</title>
        <authorList>
            <person name="Sharma G."/>
            <person name="Khatri I."/>
            <person name="Subramanian S."/>
        </authorList>
    </citation>
    <scope>NUCLEOTIDE SEQUENCE [LARGE SCALE GENOMIC DNA]</scope>
    <source>
        <strain evidence="4 5">PEL</strain>
    </source>
</reference>
<accession>M2YDL1</accession>
<protein>
    <submittedName>
        <fullName evidence="4">Transcriptional regulator, TetR family</fullName>
    </submittedName>
</protein>
<dbReference type="SUPFAM" id="SSF46689">
    <property type="entry name" value="Homeodomain-like"/>
    <property type="match status" value="1"/>
</dbReference>
<dbReference type="AlphaFoldDB" id="M2YDL1"/>
<dbReference type="Pfam" id="PF17937">
    <property type="entry name" value="TetR_C_28"/>
    <property type="match status" value="1"/>
</dbReference>
<dbReference type="Pfam" id="PF00440">
    <property type="entry name" value="TetR_N"/>
    <property type="match status" value="1"/>
</dbReference>
<sequence>MTTKPQILDAALDVLRDGRSLTIDAVALEAKLTKPGVVHHFPTKEALAFAVLEHLLARWETELSERAGAGASPEQRLRAYAELTLLGEMDTGDLALFADPRLREKLSVRWGERMDAWFGSLSHPRAAAVRYLADGAWIDRCLGILPQDHDQRAAVLDVALSLLEKEADS</sequence>
<dbReference type="InterPro" id="IPR036271">
    <property type="entry name" value="Tet_transcr_reg_TetR-rel_C_sf"/>
</dbReference>
<dbReference type="PROSITE" id="PS50977">
    <property type="entry name" value="HTH_TETR_2"/>
    <property type="match status" value="1"/>
</dbReference>
<name>M2YDL1_9MICC</name>
<evidence type="ECO:0000313" key="4">
    <source>
        <dbReference type="EMBL" id="EME36635.1"/>
    </source>
</evidence>
<dbReference type="STRING" id="71999.KPaMU14_01805"/>
<dbReference type="PANTHER" id="PTHR30055:SF148">
    <property type="entry name" value="TETR-FAMILY TRANSCRIPTIONAL REGULATOR"/>
    <property type="match status" value="1"/>
</dbReference>
<dbReference type="GO" id="GO:0003700">
    <property type="term" value="F:DNA-binding transcription factor activity"/>
    <property type="evidence" value="ECO:0007669"/>
    <property type="project" value="TreeGrafter"/>
</dbReference>
<dbReference type="PANTHER" id="PTHR30055">
    <property type="entry name" value="HTH-TYPE TRANSCRIPTIONAL REGULATOR RUTR"/>
    <property type="match status" value="1"/>
</dbReference>
<comment type="caution">
    <text evidence="4">The sequence shown here is derived from an EMBL/GenBank/DDBJ whole genome shotgun (WGS) entry which is preliminary data.</text>
</comment>
<organism evidence="4 5">
    <name type="scientific">Kocuria palustris PEL</name>
    <dbReference type="NCBI Taxonomy" id="1236550"/>
    <lineage>
        <taxon>Bacteria</taxon>
        <taxon>Bacillati</taxon>
        <taxon>Actinomycetota</taxon>
        <taxon>Actinomycetes</taxon>
        <taxon>Micrococcales</taxon>
        <taxon>Micrococcaceae</taxon>
        <taxon>Kocuria</taxon>
    </lineage>
</organism>
<keyword evidence="5" id="KW-1185">Reference proteome</keyword>
<feature type="domain" description="HTH tetR-type" evidence="3">
    <location>
        <begin position="1"/>
        <end position="59"/>
    </location>
</feature>
<dbReference type="GO" id="GO:0000976">
    <property type="term" value="F:transcription cis-regulatory region binding"/>
    <property type="evidence" value="ECO:0007669"/>
    <property type="project" value="TreeGrafter"/>
</dbReference>
<dbReference type="Gene3D" id="1.10.357.10">
    <property type="entry name" value="Tetracycline Repressor, domain 2"/>
    <property type="match status" value="1"/>
</dbReference>
<evidence type="ECO:0000256" key="2">
    <source>
        <dbReference type="PROSITE-ProRule" id="PRU00335"/>
    </source>
</evidence>
<evidence type="ECO:0000313" key="5">
    <source>
        <dbReference type="Proteomes" id="UP000009877"/>
    </source>
</evidence>
<keyword evidence="1 2" id="KW-0238">DNA-binding</keyword>
<evidence type="ECO:0000259" key="3">
    <source>
        <dbReference type="PROSITE" id="PS50977"/>
    </source>
</evidence>
<evidence type="ECO:0000256" key="1">
    <source>
        <dbReference type="ARBA" id="ARBA00023125"/>
    </source>
</evidence>
<dbReference type="RefSeq" id="WP_006214724.1">
    <property type="nucleotide sequence ID" value="NZ_ANHZ02000011.1"/>
</dbReference>
<dbReference type="InterPro" id="IPR050109">
    <property type="entry name" value="HTH-type_TetR-like_transc_reg"/>
</dbReference>
<dbReference type="SUPFAM" id="SSF48498">
    <property type="entry name" value="Tetracyclin repressor-like, C-terminal domain"/>
    <property type="match status" value="1"/>
</dbReference>
<feature type="DNA-binding region" description="H-T-H motif" evidence="2">
    <location>
        <begin position="22"/>
        <end position="41"/>
    </location>
</feature>